<dbReference type="Pfam" id="PF06703">
    <property type="entry name" value="SPC25"/>
    <property type="match status" value="1"/>
</dbReference>
<dbReference type="GO" id="GO:0005787">
    <property type="term" value="C:signal peptidase complex"/>
    <property type="evidence" value="ECO:0007669"/>
    <property type="project" value="InterPro"/>
</dbReference>
<dbReference type="OrthoDB" id="29558at2759"/>
<dbReference type="Proteomes" id="UP000054564">
    <property type="component" value="Unassembled WGS sequence"/>
</dbReference>
<dbReference type="InterPro" id="IPR009582">
    <property type="entry name" value="Spc2/SPCS2"/>
</dbReference>
<dbReference type="STRING" id="1165861.A0A0L0W4I3"/>
<dbReference type="GO" id="GO:0006465">
    <property type="term" value="P:signal peptide processing"/>
    <property type="evidence" value="ECO:0007669"/>
    <property type="project" value="InterPro"/>
</dbReference>
<keyword evidence="7 10" id="KW-0472">Membrane</keyword>
<accession>A0A0L0W4I3</accession>
<dbReference type="PANTHER" id="PTHR13085">
    <property type="entry name" value="MICROSOMAL SIGNAL PEPTIDASE 25 KDA SUBUNIT"/>
    <property type="match status" value="1"/>
</dbReference>
<dbReference type="AlphaFoldDB" id="A0A0L0W4I3"/>
<keyword evidence="12" id="KW-1185">Reference proteome</keyword>
<evidence type="ECO:0000256" key="7">
    <source>
        <dbReference type="ARBA" id="ARBA00023136"/>
    </source>
</evidence>
<gene>
    <name evidence="11" type="ORF">PSTG_00333</name>
</gene>
<name>A0A0L0W4I3_9BASI</name>
<proteinExistence type="inferred from homology"/>
<protein>
    <recommendedName>
        <fullName evidence="3">Signal peptidase complex subunit 2</fullName>
    </recommendedName>
</protein>
<evidence type="ECO:0000256" key="2">
    <source>
        <dbReference type="ARBA" id="ARBA00007324"/>
    </source>
</evidence>
<feature type="region of interest" description="Disordered" evidence="9">
    <location>
        <begin position="1"/>
        <end position="48"/>
    </location>
</feature>
<organism evidence="11 12">
    <name type="scientific">Puccinia striiformis f. sp. tritici PST-78</name>
    <dbReference type="NCBI Taxonomy" id="1165861"/>
    <lineage>
        <taxon>Eukaryota</taxon>
        <taxon>Fungi</taxon>
        <taxon>Dikarya</taxon>
        <taxon>Basidiomycota</taxon>
        <taxon>Pucciniomycotina</taxon>
        <taxon>Pucciniomycetes</taxon>
        <taxon>Pucciniales</taxon>
        <taxon>Pucciniaceae</taxon>
        <taxon>Puccinia</taxon>
    </lineage>
</organism>
<keyword evidence="4 10" id="KW-0812">Transmembrane</keyword>
<dbReference type="EMBL" id="AJIL01000003">
    <property type="protein sequence ID" value="KNF06453.1"/>
    <property type="molecule type" value="Genomic_DNA"/>
</dbReference>
<feature type="transmembrane region" description="Helical" evidence="10">
    <location>
        <begin position="88"/>
        <end position="110"/>
    </location>
</feature>
<sequence>MVASTRKNKTTTDGSSSPSKQKPTPVEAEQDSSDNESNQGEDEDKTVPVQVNNACATELKNALDDTLKSYLTSKVGYNQNYLCDDVKLGLGWTSNIIAAGISLAGWHFGWEKTQGYTAYCVGAYMVLSFALTVFCSTVEKKKVFVGTKPSKTNGATADKVTISTEVKPFDPIYQIELEYETFKKAGGQSKKYQVALKPHFKEFFDVDGVLDEPRWNKFIDNALKTAISKT</sequence>
<feature type="compositionally biased region" description="Acidic residues" evidence="9">
    <location>
        <begin position="28"/>
        <end position="44"/>
    </location>
</feature>
<comment type="caution">
    <text evidence="11">The sequence shown here is derived from an EMBL/GenBank/DDBJ whole genome shotgun (WGS) entry which is preliminary data.</text>
</comment>
<reference evidence="12" key="1">
    <citation type="submission" date="2014-03" db="EMBL/GenBank/DDBJ databases">
        <title>The Genome Sequence of Puccinia striiformis f. sp. tritici PST-78.</title>
        <authorList>
            <consortium name="The Broad Institute Genome Sequencing Platform"/>
            <person name="Cuomo C."/>
            <person name="Hulbert S."/>
            <person name="Chen X."/>
            <person name="Walker B."/>
            <person name="Young S.K."/>
            <person name="Zeng Q."/>
            <person name="Gargeya S."/>
            <person name="Fitzgerald M."/>
            <person name="Haas B."/>
            <person name="Abouelleil A."/>
            <person name="Alvarado L."/>
            <person name="Arachchi H.M."/>
            <person name="Berlin A.M."/>
            <person name="Chapman S.B."/>
            <person name="Goldberg J."/>
            <person name="Griggs A."/>
            <person name="Gujja S."/>
            <person name="Hansen M."/>
            <person name="Howarth C."/>
            <person name="Imamovic A."/>
            <person name="Larimer J."/>
            <person name="McCowan C."/>
            <person name="Montmayeur A."/>
            <person name="Murphy C."/>
            <person name="Neiman D."/>
            <person name="Pearson M."/>
            <person name="Priest M."/>
            <person name="Roberts A."/>
            <person name="Saif S."/>
            <person name="Shea T."/>
            <person name="Sisk P."/>
            <person name="Sykes S."/>
            <person name="Wortman J."/>
            <person name="Nusbaum C."/>
            <person name="Birren B."/>
        </authorList>
    </citation>
    <scope>NUCLEOTIDE SEQUENCE [LARGE SCALE GENOMIC DNA]</scope>
    <source>
        <strain evidence="12">race PST-78</strain>
    </source>
</reference>
<feature type="compositionally biased region" description="Polar residues" evidence="9">
    <location>
        <begin position="11"/>
        <end position="22"/>
    </location>
</feature>
<comment type="function">
    <text evidence="8">Component of the signal peptidase complex (SPC) which catalyzes the cleavage of N-terminal signal sequences from nascent proteins as they are translocated into the lumen of the endoplasmic reticulum. Enhances the enzymatic activity of SPC and facilitates the interactions between different components of the translocation site.</text>
</comment>
<evidence type="ECO:0000256" key="3">
    <source>
        <dbReference type="ARBA" id="ARBA00017057"/>
    </source>
</evidence>
<evidence type="ECO:0000256" key="1">
    <source>
        <dbReference type="ARBA" id="ARBA00004477"/>
    </source>
</evidence>
<comment type="similarity">
    <text evidence="2">Belongs to the SPCS2 family.</text>
</comment>
<evidence type="ECO:0000256" key="10">
    <source>
        <dbReference type="SAM" id="Phobius"/>
    </source>
</evidence>
<feature type="transmembrane region" description="Helical" evidence="10">
    <location>
        <begin position="116"/>
        <end position="138"/>
    </location>
</feature>
<comment type="subcellular location">
    <subcellularLocation>
        <location evidence="1">Endoplasmic reticulum membrane</location>
        <topology evidence="1">Multi-pass membrane protein</topology>
    </subcellularLocation>
</comment>
<evidence type="ECO:0000256" key="8">
    <source>
        <dbReference type="ARBA" id="ARBA00045608"/>
    </source>
</evidence>
<keyword evidence="5" id="KW-0256">Endoplasmic reticulum</keyword>
<evidence type="ECO:0000256" key="5">
    <source>
        <dbReference type="ARBA" id="ARBA00022824"/>
    </source>
</evidence>
<keyword evidence="6 10" id="KW-1133">Transmembrane helix</keyword>
<evidence type="ECO:0000313" key="11">
    <source>
        <dbReference type="EMBL" id="KNF06453.1"/>
    </source>
</evidence>
<evidence type="ECO:0000256" key="9">
    <source>
        <dbReference type="SAM" id="MobiDB-lite"/>
    </source>
</evidence>
<dbReference type="GO" id="GO:0045047">
    <property type="term" value="P:protein targeting to ER"/>
    <property type="evidence" value="ECO:0007669"/>
    <property type="project" value="TreeGrafter"/>
</dbReference>
<dbReference type="PANTHER" id="PTHR13085:SF0">
    <property type="entry name" value="SIGNAL PEPTIDASE COMPLEX SUBUNIT 2"/>
    <property type="match status" value="1"/>
</dbReference>
<evidence type="ECO:0000313" key="12">
    <source>
        <dbReference type="Proteomes" id="UP000054564"/>
    </source>
</evidence>
<evidence type="ECO:0000256" key="6">
    <source>
        <dbReference type="ARBA" id="ARBA00022989"/>
    </source>
</evidence>
<evidence type="ECO:0000256" key="4">
    <source>
        <dbReference type="ARBA" id="ARBA00022692"/>
    </source>
</evidence>